<feature type="repeat" description="PPR" evidence="2">
    <location>
        <begin position="694"/>
        <end position="724"/>
    </location>
</feature>
<evidence type="ECO:0000313" key="4">
    <source>
        <dbReference type="Proteomes" id="UP001443914"/>
    </source>
</evidence>
<dbReference type="InterPro" id="IPR046960">
    <property type="entry name" value="PPR_At4g14850-like_plant"/>
</dbReference>
<dbReference type="InterPro" id="IPR002885">
    <property type="entry name" value="PPR_rpt"/>
</dbReference>
<feature type="repeat" description="PPR" evidence="2">
    <location>
        <begin position="659"/>
        <end position="693"/>
    </location>
</feature>
<name>A0AAW1KXW8_SAPOF</name>
<dbReference type="Pfam" id="PF01535">
    <property type="entry name" value="PPR"/>
    <property type="match status" value="8"/>
</dbReference>
<protein>
    <recommendedName>
        <fullName evidence="5">Pentatricopeptide repeat-containing protein</fullName>
    </recommendedName>
</protein>
<dbReference type="GO" id="GO:0009451">
    <property type="term" value="P:RNA modification"/>
    <property type="evidence" value="ECO:0007669"/>
    <property type="project" value="InterPro"/>
</dbReference>
<dbReference type="FunFam" id="1.25.40.10:FF:000090">
    <property type="entry name" value="Pentatricopeptide repeat-containing protein, chloroplastic"/>
    <property type="match status" value="1"/>
</dbReference>
<sequence length="847" mass="94214">MFHTLRITPSISRQMNRPLNKLTTLFSRALSPQTTPFLRYTLLTPSQNSSFLASHEFSSIVTLFTSLPKSRQFVQSTSFSAFSDFPYLLRSCVGVSVVDSAKCLHGYLIKCGCLSWFDVNISLIETYLKFSENVDARQLFDEMPVRSRNYFDGVVSVFGSGGLFNEVLSIFGEMVEFGFTPCYDSICKVIMACGELRWLEKGRWVHKYIVECGLNRNVVICNKLISMYIKMGRLDLAHCTFDAIEKKDVVSWNSLITKYAQIGDWAVALNIYLTMKKDGDVAHDSITLLGVVVACSQLGDLNLGRSIHGLCVRAGLFSDFRLGTAILDMYAKCGKIECAELLFDDEVFEKSLVSWNSLIVGYVKSCLYYKAINCFKRLCTGANLSPDSVTLANVIPAYSSLGSSDGVRSIHGLIIKKGIDMKADVVLGTALIDAYGKCSNIVGVERLFNDIKVANTAIWNVMFTAYSLNNSADKGMLLFVQMVQSQISLDSITAVLLLQMSGQLGSLTVGKMAHGYCFIKGFYAHLKVENALLDMYMRCKSVEDSEKLFQLINVKNVVTWNVMLSGYVKIDSCLNTMKLFSQMLLESSNRPDSVTLISLIRASTVLVGGYRADVCHAFVSKLGFDSEIAVTNSLMDAYAKNGFIEKASSLFVHMGRVKDQWSWNIMMAGYGMNGQTEKAFELLNQMCRDGYEPDSITFTCLLSGCAHSGMVDKGCEYFDLMVNKYNIQPDLEHWTCIIDMFGRAGRLDEAYKLLTSNPCDDLSKVVPSDSHAIWGAFMDACRTYKNTELGELAGRKLLLLSPQNNGYPILLSNLYASTMRWDDAMKTRKVFSDGSLVKEPAVSGVNT</sequence>
<dbReference type="InterPro" id="IPR011990">
    <property type="entry name" value="TPR-like_helical_dom_sf"/>
</dbReference>
<dbReference type="Pfam" id="PF12854">
    <property type="entry name" value="PPR_1"/>
    <property type="match status" value="1"/>
</dbReference>
<reference evidence="3" key="1">
    <citation type="submission" date="2024-03" db="EMBL/GenBank/DDBJ databases">
        <title>WGS assembly of Saponaria officinalis var. Norfolk2.</title>
        <authorList>
            <person name="Jenkins J."/>
            <person name="Shu S."/>
            <person name="Grimwood J."/>
            <person name="Barry K."/>
            <person name="Goodstein D."/>
            <person name="Schmutz J."/>
            <person name="Leebens-Mack J."/>
            <person name="Osbourn A."/>
        </authorList>
    </citation>
    <scope>NUCLEOTIDE SEQUENCE [LARGE SCALE GENOMIC DNA]</scope>
    <source>
        <strain evidence="3">JIC</strain>
    </source>
</reference>
<dbReference type="FunFam" id="1.25.40.10:FF:000361">
    <property type="entry name" value="Pentatricopeptide repeat-containing protein chloroplastic"/>
    <property type="match status" value="1"/>
</dbReference>
<dbReference type="InterPro" id="IPR046848">
    <property type="entry name" value="E_motif"/>
</dbReference>
<dbReference type="PANTHER" id="PTHR47926:SF386">
    <property type="entry name" value="PENTATRICOPEPTIDE REPEAT-CONTAINING PROTEIN"/>
    <property type="match status" value="1"/>
</dbReference>
<dbReference type="NCBIfam" id="TIGR00756">
    <property type="entry name" value="PPR"/>
    <property type="match status" value="3"/>
</dbReference>
<dbReference type="PROSITE" id="PS51375">
    <property type="entry name" value="PPR"/>
    <property type="match status" value="4"/>
</dbReference>
<feature type="repeat" description="PPR" evidence="2">
    <location>
        <begin position="147"/>
        <end position="181"/>
    </location>
</feature>
<accession>A0AAW1KXW8</accession>
<dbReference type="GO" id="GO:0003723">
    <property type="term" value="F:RNA binding"/>
    <property type="evidence" value="ECO:0007669"/>
    <property type="project" value="InterPro"/>
</dbReference>
<proteinExistence type="predicted"/>
<evidence type="ECO:0000256" key="2">
    <source>
        <dbReference type="PROSITE-ProRule" id="PRU00708"/>
    </source>
</evidence>
<dbReference type="Gene3D" id="1.25.40.10">
    <property type="entry name" value="Tetratricopeptide repeat domain"/>
    <property type="match status" value="5"/>
</dbReference>
<dbReference type="Pfam" id="PF20431">
    <property type="entry name" value="E_motif"/>
    <property type="match status" value="1"/>
</dbReference>
<feature type="repeat" description="PPR" evidence="2">
    <location>
        <begin position="248"/>
        <end position="282"/>
    </location>
</feature>
<dbReference type="AlphaFoldDB" id="A0AAW1KXW8"/>
<evidence type="ECO:0000256" key="1">
    <source>
        <dbReference type="ARBA" id="ARBA00022737"/>
    </source>
</evidence>
<dbReference type="Pfam" id="PF13041">
    <property type="entry name" value="PPR_2"/>
    <property type="match status" value="1"/>
</dbReference>
<keyword evidence="4" id="KW-1185">Reference proteome</keyword>
<evidence type="ECO:0008006" key="5">
    <source>
        <dbReference type="Google" id="ProtNLM"/>
    </source>
</evidence>
<evidence type="ECO:0000313" key="3">
    <source>
        <dbReference type="EMBL" id="KAK9725558.1"/>
    </source>
</evidence>
<keyword evidence="1" id="KW-0677">Repeat</keyword>
<gene>
    <name evidence="3" type="ORF">RND81_05G153600</name>
</gene>
<dbReference type="PANTHER" id="PTHR47926">
    <property type="entry name" value="PENTATRICOPEPTIDE REPEAT-CONTAINING PROTEIN"/>
    <property type="match status" value="1"/>
</dbReference>
<dbReference type="Proteomes" id="UP001443914">
    <property type="component" value="Unassembled WGS sequence"/>
</dbReference>
<comment type="caution">
    <text evidence="3">The sequence shown here is derived from an EMBL/GenBank/DDBJ whole genome shotgun (WGS) entry which is preliminary data.</text>
</comment>
<dbReference type="EMBL" id="JBDFQZ010000005">
    <property type="protein sequence ID" value="KAK9725558.1"/>
    <property type="molecule type" value="Genomic_DNA"/>
</dbReference>
<organism evidence="3 4">
    <name type="scientific">Saponaria officinalis</name>
    <name type="common">Common soapwort</name>
    <name type="synonym">Lychnis saponaria</name>
    <dbReference type="NCBI Taxonomy" id="3572"/>
    <lineage>
        <taxon>Eukaryota</taxon>
        <taxon>Viridiplantae</taxon>
        <taxon>Streptophyta</taxon>
        <taxon>Embryophyta</taxon>
        <taxon>Tracheophyta</taxon>
        <taxon>Spermatophyta</taxon>
        <taxon>Magnoliopsida</taxon>
        <taxon>eudicotyledons</taxon>
        <taxon>Gunneridae</taxon>
        <taxon>Pentapetalae</taxon>
        <taxon>Caryophyllales</taxon>
        <taxon>Caryophyllaceae</taxon>
        <taxon>Caryophylleae</taxon>
        <taxon>Saponaria</taxon>
    </lineage>
</organism>